<reference evidence="2 3" key="1">
    <citation type="submission" date="2017-05" db="EMBL/GenBank/DDBJ databases">
        <title>Polynucleobacter sp. MWH-K35W1 isolated from the permanently anoxic monimolimnion of a meromictic lake.</title>
        <authorList>
            <person name="Hahn M.W."/>
        </authorList>
    </citation>
    <scope>NUCLEOTIDE SEQUENCE [LARGE SCALE GENOMIC DNA]</scope>
    <source>
        <strain evidence="2 3">MWH-K35W1</strain>
    </source>
</reference>
<feature type="transmembrane region" description="Helical" evidence="1">
    <location>
        <begin position="358"/>
        <end position="379"/>
    </location>
</feature>
<dbReference type="InterPro" id="IPR011852">
    <property type="entry name" value="TRAP_TAXI"/>
</dbReference>
<keyword evidence="1" id="KW-0812">Transmembrane</keyword>
<name>A0A254PRM6_9BURK</name>
<dbReference type="SUPFAM" id="SSF53850">
    <property type="entry name" value="Periplasmic binding protein-like II"/>
    <property type="match status" value="1"/>
</dbReference>
<gene>
    <name evidence="2" type="ORF">CBI30_10580</name>
</gene>
<proteinExistence type="predicted"/>
<dbReference type="Proteomes" id="UP000198104">
    <property type="component" value="Unassembled WGS sequence"/>
</dbReference>
<keyword evidence="3" id="KW-1185">Reference proteome</keyword>
<dbReference type="EMBL" id="NGUO01000024">
    <property type="protein sequence ID" value="OWS69195.1"/>
    <property type="molecule type" value="Genomic_DNA"/>
</dbReference>
<feature type="transmembrane region" description="Helical" evidence="1">
    <location>
        <begin position="29"/>
        <end position="51"/>
    </location>
</feature>
<evidence type="ECO:0000313" key="2">
    <source>
        <dbReference type="EMBL" id="OWS69195.1"/>
    </source>
</evidence>
<dbReference type="OrthoDB" id="237270at2"/>
<dbReference type="PANTHER" id="PTHR42941:SF1">
    <property type="entry name" value="SLL1037 PROTEIN"/>
    <property type="match status" value="1"/>
</dbReference>
<organism evidence="2 3">
    <name type="scientific">Polynucleobacter aenigmaticus</name>
    <dbReference type="NCBI Taxonomy" id="1743164"/>
    <lineage>
        <taxon>Bacteria</taxon>
        <taxon>Pseudomonadati</taxon>
        <taxon>Pseudomonadota</taxon>
        <taxon>Betaproteobacteria</taxon>
        <taxon>Burkholderiales</taxon>
        <taxon>Burkholderiaceae</taxon>
        <taxon>Polynucleobacter</taxon>
    </lineage>
</organism>
<protein>
    <submittedName>
        <fullName evidence="2">TRAP transporter substrate-binding protein</fullName>
    </submittedName>
</protein>
<comment type="caution">
    <text evidence="2">The sequence shown here is derived from an EMBL/GenBank/DDBJ whole genome shotgun (WGS) entry which is preliminary data.</text>
</comment>
<dbReference type="Gene3D" id="3.40.190.10">
    <property type="entry name" value="Periplasmic binding protein-like II"/>
    <property type="match status" value="2"/>
</dbReference>
<keyword evidence="1" id="KW-1133">Transmembrane helix</keyword>
<sequence>MGSIKQDIKETYLGLYETAQEKWNDFTQFLIEAWPILTILLLVLLGVWWYADPPPPRHVVMATGQPGGSYDALGKRYAAFFKAKGITLELLSTNGAEDNIAHLADRKDPVQAAFVQAGTFHPHDVTGVQSLGTISYDPIWLFYRGQELRVNDFQEIKSRSHFFLNSKMSVGQKGSGTHAQAMHILKANGFDEGAHFIYLSGSKSVEALKKGEIEAAFIVDAYEAPNVQALLADPNLHLAAFPRAEAYSRLLPYMQILNVPTGAFSLPRNFPATDIKLMASTINLLIDDRMHPALQFLFLEAAREINGKASFFSEHGEFPSFKNTGLSESPVALHYEKNGSPLLMTYLPFWLAELINRLIFVLLPFCALAYPILLTLPGYRNKRMRRKIDGLYITLKTYEGELTLNFPPEAKDSYLKKLDLLEYEALQLKVSRGLSSDYYALRTSIDYVRNCLNRGVHPYQAREDLSGV</sequence>
<dbReference type="PANTHER" id="PTHR42941">
    <property type="entry name" value="SLL1037 PROTEIN"/>
    <property type="match status" value="1"/>
</dbReference>
<accession>A0A254PRM6</accession>
<dbReference type="RefSeq" id="WP_088528261.1">
    <property type="nucleotide sequence ID" value="NZ_NGUO01000024.1"/>
</dbReference>
<keyword evidence="1" id="KW-0472">Membrane</keyword>
<dbReference type="Pfam" id="PF16868">
    <property type="entry name" value="NMT1_3"/>
    <property type="match status" value="1"/>
</dbReference>
<dbReference type="AlphaFoldDB" id="A0A254PRM6"/>
<evidence type="ECO:0000256" key="1">
    <source>
        <dbReference type="SAM" id="Phobius"/>
    </source>
</evidence>
<evidence type="ECO:0000313" key="3">
    <source>
        <dbReference type="Proteomes" id="UP000198104"/>
    </source>
</evidence>